<keyword evidence="3" id="KW-0175">Coiled coil</keyword>
<protein>
    <submittedName>
        <fullName evidence="5">Cell filamentation protein Fic</fullName>
    </submittedName>
</protein>
<name>A0A024LQA8_9HYPH</name>
<feature type="coiled-coil region" evidence="3">
    <location>
        <begin position="1115"/>
        <end position="1142"/>
    </location>
</feature>
<dbReference type="InterPro" id="IPR050534">
    <property type="entry name" value="Coronavir_polyprotein_1ab"/>
</dbReference>
<reference evidence="5" key="1">
    <citation type="submission" date="2013-11" db="EMBL/GenBank/DDBJ databases">
        <authorList>
            <person name="GENOMES U."/>
        </authorList>
    </citation>
    <scope>NUCLEOTIDE SEQUENCE</scope>
    <source>
        <strain evidence="5">MVT06</strain>
    </source>
</reference>
<dbReference type="EMBL" id="HG977195">
    <property type="protein sequence ID" value="CDP79617.1"/>
    <property type="molecule type" value="Genomic_DNA"/>
</dbReference>
<evidence type="ECO:0000256" key="3">
    <source>
        <dbReference type="SAM" id="Coils"/>
    </source>
</evidence>
<dbReference type="SUPFAM" id="SSF52540">
    <property type="entry name" value="P-loop containing nucleoside triphosphate hydrolases"/>
    <property type="match status" value="2"/>
</dbReference>
<evidence type="ECO:0000259" key="4">
    <source>
        <dbReference type="Pfam" id="PF03389"/>
    </source>
</evidence>
<dbReference type="PANTHER" id="PTHR43788">
    <property type="entry name" value="DNA2/NAM7 HELICASE FAMILY MEMBER"/>
    <property type="match status" value="1"/>
</dbReference>
<dbReference type="Pfam" id="PF13604">
    <property type="entry name" value="AAA_30"/>
    <property type="match status" value="1"/>
</dbReference>
<dbReference type="Pfam" id="PF03389">
    <property type="entry name" value="MobA_MobL"/>
    <property type="match status" value="1"/>
</dbReference>
<reference evidence="5" key="2">
    <citation type="submission" date="2014-05" db="EMBL/GenBank/DDBJ databases">
        <title>Genome sequencing of Bartonella spp. isolated from human blood.</title>
        <authorList>
            <person name="Raoult D."/>
        </authorList>
    </citation>
    <scope>NUCLEOTIDE SEQUENCE</scope>
    <source>
        <strain evidence="5">MVT06</strain>
    </source>
</reference>
<comment type="similarity">
    <text evidence="1">Belongs to the MobA/MobL family.</text>
</comment>
<evidence type="ECO:0000313" key="5">
    <source>
        <dbReference type="EMBL" id="CDP79617.1"/>
    </source>
</evidence>
<dbReference type="Gene3D" id="2.30.30.940">
    <property type="match status" value="1"/>
</dbReference>
<evidence type="ECO:0000313" key="6">
    <source>
        <dbReference type="EMBL" id="CDP79636.1"/>
    </source>
</evidence>
<accession>A0A024LQA8</accession>
<dbReference type="Gene3D" id="3.40.50.300">
    <property type="entry name" value="P-loop containing nucleotide triphosphate hydrolases"/>
    <property type="match status" value="2"/>
</dbReference>
<evidence type="ECO:0000256" key="1">
    <source>
        <dbReference type="ARBA" id="ARBA00010873"/>
    </source>
</evidence>
<sequence>MAIAHLSAKIIGSGRSAVAAAAYRHRTRMFDELEGSSTHKYNKEKDLVYSEINFPKNSPKWLTQPLKYLNKNEEKSEWLWNYVQNNERVNGQLAREIVIALPSELSQKQNISLVQEFINKNFTSRGLISDWVYHDSEGNPHIHIMHTLRPVAEHGLGSKKIAVLNDDGTVKKSFVTIHDKEGNPIKREERVVYENVIGYKDAIKDLRNSWGEIATKHLAMSGYDIKVDMRSYKDRGLSIEPTIHLGQSANAMKKKGLLSTALQANEKIKQKSVEIIKKNPAEVLKLISFEKSTFSRIDLAKIINRYVDNVNDFNDIMVCLEQSDNLIKIKDHSHPNKVIYSTKEIIKTEYNMERDVVSLFQTKGHGLKSKKVLDAIKFVENKDRSNAFKFSEEQKLAVEHITDDKGVAAIVGYAGAGKSTLLEAANIAWVNSGRRVFGAALAGKAAESLEESSKIKSKTLAAWELAWKNKKDELRVGDVFVIDEAGMISSKQLSYFVQKVKKAGAKIVLVGDNMQLQPIEAGAAFRAVVDNIGYVELSGIRRQKEEWGQEASRQFARGQIKKALDNYKNRGFIHQTKTHEQAINTIVKDWMDTRKKIETKYAEEGKSLKGDELLVLAHTNVAVKKLNEKIRTALKDARLLKLEDITSTTNFDTMRGQREFVVGDRIIFLENAQFKERYAPELGEQKVKNGMLGTVLSTQNKKGKPLLKVLLDSGREVIFSNQTYQNVDHGYAATIHKSQGVTVDNVFVLASSFMDQHLAYVSMSRHRYQSHLYVAEEDFKKVRLYEHRQVKGTIIGELVETGYTSFNENAKTKTPYADIATSRGIERIYGVNLPSAIDGAGIEFGDKISIRQNKETVVVNNKEIKKNIFNVDLIERGDPSLVSGINQSGRANTYEKLVAAFSRSGVKTTTLDFSESPDYRDYIAKFTANRGIDVSQSFGERVSSYIETNKEWLQKQRKKIERLWDRAKASFAKLQKESIKIKQSQKEKEKIISQTTQQAPYLSSYTDTSNLEEKALNALRNEKSYVDTFKELNDHLKTIYKDPQTAALKIEKTILAGKGDKLPDILAKAPNKAGELRGSDRLIDKLKLAGKERKAALYNVPLVVSTIRRLQSFYKNSYEKHMDRLTREREQLKVEVPSLSKEAVAYMKNVEVGRNNYSEIPENINKEFVQLESALNKRFGENMVYKRDFNLSKEIASKQPHDKKLTNELQTAIKFLQQRHIQEQNNLAITRTPSKGITR</sequence>
<dbReference type="InterPro" id="IPR014136">
    <property type="entry name" value="TraA_Ti"/>
</dbReference>
<dbReference type="NCBIfam" id="TIGR02768">
    <property type="entry name" value="TraA_Ti"/>
    <property type="match status" value="1"/>
</dbReference>
<gene>
    <name evidence="5" type="ORF">BN1046_00514</name>
    <name evidence="6" type="ORF">BN1046_00533</name>
</gene>
<proteinExistence type="inferred from homology"/>
<dbReference type="AlphaFoldDB" id="A0A024LQA8"/>
<dbReference type="InterPro" id="IPR005053">
    <property type="entry name" value="MobA_MobL"/>
</dbReference>
<keyword evidence="2" id="KW-0184">Conjugation</keyword>
<evidence type="ECO:0000256" key="2">
    <source>
        <dbReference type="ARBA" id="ARBA00022971"/>
    </source>
</evidence>
<dbReference type="Gene3D" id="3.30.930.30">
    <property type="match status" value="1"/>
</dbReference>
<dbReference type="EMBL" id="HG977195">
    <property type="protein sequence ID" value="CDP79636.1"/>
    <property type="molecule type" value="Genomic_DNA"/>
</dbReference>
<feature type="domain" description="MobA/MobL protein" evidence="4">
    <location>
        <begin position="15"/>
        <end position="255"/>
    </location>
</feature>
<dbReference type="CDD" id="cd17933">
    <property type="entry name" value="DEXSc_RecD-like"/>
    <property type="match status" value="1"/>
</dbReference>
<organism evidence="5">
    <name type="scientific">Bartonella schoenbuchensis</name>
    <dbReference type="NCBI Taxonomy" id="165694"/>
    <lineage>
        <taxon>Bacteria</taxon>
        <taxon>Pseudomonadati</taxon>
        <taxon>Pseudomonadota</taxon>
        <taxon>Alphaproteobacteria</taxon>
        <taxon>Hyphomicrobiales</taxon>
        <taxon>Bartonellaceae</taxon>
        <taxon>Bartonella</taxon>
    </lineage>
</organism>
<dbReference type="InterPro" id="IPR027417">
    <property type="entry name" value="P-loop_NTPase"/>
</dbReference>
<dbReference type="CDD" id="cd18809">
    <property type="entry name" value="SF1_C_RecD"/>
    <property type="match status" value="1"/>
</dbReference>